<name>A0A1H9RSP9_9PSEU</name>
<evidence type="ECO:0000313" key="2">
    <source>
        <dbReference type="Proteomes" id="UP000199051"/>
    </source>
</evidence>
<evidence type="ECO:0000313" key="1">
    <source>
        <dbReference type="EMBL" id="SER75578.1"/>
    </source>
</evidence>
<gene>
    <name evidence="1" type="ORF">SAMN04487818_10565</name>
</gene>
<dbReference type="RefSeq" id="WP_092777512.1">
    <property type="nucleotide sequence ID" value="NZ_FOGI01000005.1"/>
</dbReference>
<dbReference type="AlphaFoldDB" id="A0A1H9RSP9"/>
<dbReference type="Proteomes" id="UP000199051">
    <property type="component" value="Unassembled WGS sequence"/>
</dbReference>
<protein>
    <submittedName>
        <fullName evidence="1">Uncharacterized protein</fullName>
    </submittedName>
</protein>
<accession>A0A1H9RSP9</accession>
<organism evidence="1 2">
    <name type="scientific">Actinokineospora terrae</name>
    <dbReference type="NCBI Taxonomy" id="155974"/>
    <lineage>
        <taxon>Bacteria</taxon>
        <taxon>Bacillati</taxon>
        <taxon>Actinomycetota</taxon>
        <taxon>Actinomycetes</taxon>
        <taxon>Pseudonocardiales</taxon>
        <taxon>Pseudonocardiaceae</taxon>
        <taxon>Actinokineospora</taxon>
    </lineage>
</organism>
<dbReference type="EMBL" id="FOGI01000005">
    <property type="protein sequence ID" value="SER75578.1"/>
    <property type="molecule type" value="Genomic_DNA"/>
</dbReference>
<keyword evidence="2" id="KW-1185">Reference proteome</keyword>
<sequence length="129" mass="14191">MRRPVLWCVLSFLLGVALTWRYLTRKPPPRPPWVIPTPKVRIPLQSPTAPDDEFTHVSGTLDDAFTAPAAPAGPDGMAPSTDYTVKGTHGIFHTTESPAYPTTTATVWFRTVADAERAGFLPWTTTSDR</sequence>
<reference evidence="2" key="1">
    <citation type="submission" date="2016-10" db="EMBL/GenBank/DDBJ databases">
        <authorList>
            <person name="Varghese N."/>
            <person name="Submissions S."/>
        </authorList>
    </citation>
    <scope>NUCLEOTIDE SEQUENCE [LARGE SCALE GENOMIC DNA]</scope>
    <source>
        <strain evidence="2">DSM 44260</strain>
    </source>
</reference>
<proteinExistence type="predicted"/>